<organism evidence="3 4">
    <name type="scientific">Mycolicibacterium komossense</name>
    <dbReference type="NCBI Taxonomy" id="1779"/>
    <lineage>
        <taxon>Bacteria</taxon>
        <taxon>Bacillati</taxon>
        <taxon>Actinomycetota</taxon>
        <taxon>Actinomycetes</taxon>
        <taxon>Mycobacteriales</taxon>
        <taxon>Mycobacteriaceae</taxon>
        <taxon>Mycolicibacterium</taxon>
    </lineage>
</organism>
<dbReference type="RefSeq" id="WP_264069164.1">
    <property type="nucleotide sequence ID" value="NZ_JACKTY010000031.1"/>
</dbReference>
<dbReference type="SUPFAM" id="SSF47413">
    <property type="entry name" value="lambda repressor-like DNA-binding domains"/>
    <property type="match status" value="1"/>
</dbReference>
<dbReference type="CDD" id="cd00093">
    <property type="entry name" value="HTH_XRE"/>
    <property type="match status" value="1"/>
</dbReference>
<proteinExistence type="predicted"/>
<gene>
    <name evidence="3" type="ORF">H7J73_19000</name>
</gene>
<dbReference type="Pfam" id="PF01381">
    <property type="entry name" value="HTH_3"/>
    <property type="match status" value="1"/>
</dbReference>
<feature type="domain" description="HTH cro/C1-type" evidence="2">
    <location>
        <begin position="215"/>
        <end position="269"/>
    </location>
</feature>
<protein>
    <submittedName>
        <fullName evidence="3">Helix-turn-helix domain-containing protein</fullName>
    </submittedName>
</protein>
<evidence type="ECO:0000313" key="3">
    <source>
        <dbReference type="EMBL" id="MCV7228104.1"/>
    </source>
</evidence>
<dbReference type="PANTHER" id="PTHR46797:SF1">
    <property type="entry name" value="METHYLPHOSPHONATE SYNTHASE"/>
    <property type="match status" value="1"/>
</dbReference>
<name>A0ABT3CF26_9MYCO</name>
<keyword evidence="4" id="KW-1185">Reference proteome</keyword>
<dbReference type="InterPro" id="IPR050807">
    <property type="entry name" value="TransReg_Diox_bact_type"/>
</dbReference>
<dbReference type="PANTHER" id="PTHR46797">
    <property type="entry name" value="HTH-TYPE TRANSCRIPTIONAL REGULATOR"/>
    <property type="match status" value="1"/>
</dbReference>
<dbReference type="InterPro" id="IPR011051">
    <property type="entry name" value="RmlC_Cupin_sf"/>
</dbReference>
<dbReference type="Gene3D" id="1.10.260.40">
    <property type="entry name" value="lambda repressor-like DNA-binding domains"/>
    <property type="match status" value="1"/>
</dbReference>
<reference evidence="3 4" key="1">
    <citation type="journal article" date="2022" name="BMC Genomics">
        <title>Comparative genome analysis of mycobacteria focusing on tRNA and non-coding RNA.</title>
        <authorList>
            <person name="Behra P.R.K."/>
            <person name="Pettersson B.M.F."/>
            <person name="Ramesh M."/>
            <person name="Das S."/>
            <person name="Dasgupta S."/>
            <person name="Kirsebom L.A."/>
        </authorList>
    </citation>
    <scope>NUCLEOTIDE SEQUENCE [LARGE SCALE GENOMIC DNA]</scope>
    <source>
        <strain evidence="3 4">DSM 44078</strain>
    </source>
</reference>
<comment type="caution">
    <text evidence="3">The sequence shown here is derived from an EMBL/GenBank/DDBJ whole genome shotgun (WGS) entry which is preliminary data.</text>
</comment>
<dbReference type="Proteomes" id="UP001526201">
    <property type="component" value="Unassembled WGS sequence"/>
</dbReference>
<dbReference type="PROSITE" id="PS50943">
    <property type="entry name" value="HTH_CROC1"/>
    <property type="match status" value="1"/>
</dbReference>
<keyword evidence="1" id="KW-0238">DNA-binding</keyword>
<evidence type="ECO:0000259" key="2">
    <source>
        <dbReference type="PROSITE" id="PS50943"/>
    </source>
</evidence>
<dbReference type="InterPro" id="IPR010982">
    <property type="entry name" value="Lambda_DNA-bd_dom_sf"/>
</dbReference>
<evidence type="ECO:0000313" key="4">
    <source>
        <dbReference type="Proteomes" id="UP001526201"/>
    </source>
</evidence>
<sequence>MTRRSEEYEGPGAGGANAQFAIPVLDELLCGMYWGENICWRLDERAGAGPAFTAAMVSALGRSASFDQVYAIATVSGPMSLASVCHVSPAAESSAVVATLRRATESGQRALVVVDLEEVRKLRAGNDFESFVAEIAHAALTNGFIAHWFGTAAEELAGIESLAQCVVDVRTGNLRVARADGRGTHTRGAQLPFTIDTGQIVVEPPSVTSLLGNGLRAIRRERGWSQSQLGELIGISGSAISQTERGQHALSLETIVELTDKLGVSIDQLLRGRTPSYELARATEPGHRAAGGPTRFLINDPTLRLSTILARIAPRGAASPSIDPLATQVLLVGQGLVQVILSSDRPILRQGDGLLVRSGGIISCRNLGTDEAIVFIHEHN</sequence>
<accession>A0ABT3CF26</accession>
<dbReference type="InterPro" id="IPR001387">
    <property type="entry name" value="Cro/C1-type_HTH"/>
</dbReference>
<dbReference type="EMBL" id="JACKTY010000031">
    <property type="protein sequence ID" value="MCV7228104.1"/>
    <property type="molecule type" value="Genomic_DNA"/>
</dbReference>
<evidence type="ECO:0000256" key="1">
    <source>
        <dbReference type="ARBA" id="ARBA00023125"/>
    </source>
</evidence>
<dbReference type="SMART" id="SM00530">
    <property type="entry name" value="HTH_XRE"/>
    <property type="match status" value="1"/>
</dbReference>
<dbReference type="SUPFAM" id="SSF51182">
    <property type="entry name" value="RmlC-like cupins"/>
    <property type="match status" value="1"/>
</dbReference>